<dbReference type="InterPro" id="IPR003593">
    <property type="entry name" value="AAA+_ATPase"/>
</dbReference>
<dbReference type="EMBL" id="SLWQ01000001">
    <property type="protein sequence ID" value="TCO43095.1"/>
    <property type="molecule type" value="Genomic_DNA"/>
</dbReference>
<dbReference type="InterPro" id="IPR041569">
    <property type="entry name" value="AAA_lid_3"/>
</dbReference>
<evidence type="ECO:0000256" key="4">
    <source>
        <dbReference type="ARBA" id="ARBA00040480"/>
    </source>
</evidence>
<dbReference type="Gene3D" id="3.40.50.300">
    <property type="entry name" value="P-loop containing nucleotide triphosphate hydrolases"/>
    <property type="match status" value="1"/>
</dbReference>
<keyword evidence="7" id="KW-1185">Reference proteome</keyword>
<name>A0A4R2IK70_9GAMM</name>
<proteinExistence type="inferred from homology"/>
<dbReference type="Pfam" id="PF17862">
    <property type="entry name" value="AAA_lid_3"/>
    <property type="match status" value="1"/>
</dbReference>
<dbReference type="SUPFAM" id="SSF52540">
    <property type="entry name" value="P-loop containing nucleoside triphosphate hydrolases"/>
    <property type="match status" value="1"/>
</dbReference>
<dbReference type="RefSeq" id="WP_131992963.1">
    <property type="nucleotide sequence ID" value="NZ_SLWQ01000001.1"/>
</dbReference>
<evidence type="ECO:0000313" key="7">
    <source>
        <dbReference type="Proteomes" id="UP000294862"/>
    </source>
</evidence>
<dbReference type="InterPro" id="IPR027417">
    <property type="entry name" value="P-loop_NTPase"/>
</dbReference>
<dbReference type="OrthoDB" id="9809379at2"/>
<evidence type="ECO:0000313" key="6">
    <source>
        <dbReference type="EMBL" id="TCO43095.1"/>
    </source>
</evidence>
<feature type="domain" description="AAA+ ATPase" evidence="5">
    <location>
        <begin position="269"/>
        <end position="402"/>
    </location>
</feature>
<reference evidence="6 7" key="1">
    <citation type="journal article" date="2015" name="Stand. Genomic Sci.">
        <title>Genomic Encyclopedia of Bacterial and Archaeal Type Strains, Phase III: the genomes of soil and plant-associated and newly described type strains.</title>
        <authorList>
            <person name="Whitman W.B."/>
            <person name="Woyke T."/>
            <person name="Klenk H.P."/>
            <person name="Zhou Y."/>
            <person name="Lilburn T.G."/>
            <person name="Beck B.J."/>
            <person name="De Vos P."/>
            <person name="Vandamme P."/>
            <person name="Eisen J.A."/>
            <person name="Garrity G."/>
            <person name="Hugenholtz P."/>
            <person name="Kyrpides N.C."/>
        </authorList>
    </citation>
    <scope>NUCLEOTIDE SEQUENCE [LARGE SCALE GENOMIC DNA]</scope>
    <source>
        <strain evidence="6 7">A3</strain>
    </source>
</reference>
<organism evidence="6 7">
    <name type="scientific">Dokdonella fugitiva</name>
    <dbReference type="NCBI Taxonomy" id="328517"/>
    <lineage>
        <taxon>Bacteria</taxon>
        <taxon>Pseudomonadati</taxon>
        <taxon>Pseudomonadota</taxon>
        <taxon>Gammaproteobacteria</taxon>
        <taxon>Lysobacterales</taxon>
        <taxon>Rhodanobacteraceae</taxon>
        <taxon>Dokdonella</taxon>
    </lineage>
</organism>
<dbReference type="InterPro" id="IPR052381">
    <property type="entry name" value="AAA_domain_protein"/>
</dbReference>
<dbReference type="SMART" id="SM00382">
    <property type="entry name" value="AAA"/>
    <property type="match status" value="1"/>
</dbReference>
<gene>
    <name evidence="6" type="ORF">EV148_101514</name>
</gene>
<dbReference type="GO" id="GO:0016887">
    <property type="term" value="F:ATP hydrolysis activity"/>
    <property type="evidence" value="ECO:0007669"/>
    <property type="project" value="InterPro"/>
</dbReference>
<comment type="caution">
    <text evidence="6">The sequence shown here is derived from an EMBL/GenBank/DDBJ whole genome shotgun (WGS) entry which is preliminary data.</text>
</comment>
<dbReference type="Gene3D" id="1.10.8.60">
    <property type="match status" value="1"/>
</dbReference>
<sequence length="498" mass="54579">MSRNQDLSTLLRARTPLLLVDSADENGVIEGFRHAIAQCLRPFWRWSITGGLERLDLDLDDDGDESMREAPDASMSLQAIKRTPVAGVYLLLDFQPYLRYPMTLRLLREIVQRQESAEHTLVLVGAGIELPGELAAVATRFEFALPDKEALAAMLREEAFRYSRDHGGRRVEVDAEAARAIVRNLVGLALEDARRIARKLIYDDGAITAADLPELARAKHALLDRNGLLHFEYETAQFANVGGLARLKQWIAQRRAAFLGEKQTVRLDPPKGVLLLGVQGCGKSLAAKATAGGFGVPLVRLDFGTLYNKYHGETERNLREALRSAELLAPCVLWIDEIEKALSTSGDDGGVSRRVLGYLLTWMAERKAPVFLVATANEVHQLPAELLRKGRFDETFFVDLPDAPTRVDVFRLHLAQRSLDPAAFDLDALAAASDGYSGAEIEQIVVAALYAAAAAKQDAPTQAQLLAECAATRPLSVLMAEKVAGLRAWARGRTVPAG</sequence>
<accession>A0A4R2IK70</accession>
<dbReference type="Pfam" id="PF00004">
    <property type="entry name" value="AAA"/>
    <property type="match status" value="1"/>
</dbReference>
<evidence type="ECO:0000256" key="2">
    <source>
        <dbReference type="ARBA" id="ARBA00022840"/>
    </source>
</evidence>
<evidence type="ECO:0000256" key="1">
    <source>
        <dbReference type="ARBA" id="ARBA00022741"/>
    </source>
</evidence>
<comment type="similarity">
    <text evidence="3">Belongs to the AAA ATPase family. Highly divergent.</text>
</comment>
<evidence type="ECO:0000256" key="3">
    <source>
        <dbReference type="ARBA" id="ARBA00038088"/>
    </source>
</evidence>
<dbReference type="AlphaFoldDB" id="A0A4R2IK70"/>
<dbReference type="GO" id="GO:0005524">
    <property type="term" value="F:ATP binding"/>
    <property type="evidence" value="ECO:0007669"/>
    <property type="project" value="UniProtKB-KW"/>
</dbReference>
<keyword evidence="2" id="KW-0067">ATP-binding</keyword>
<dbReference type="InterPro" id="IPR003959">
    <property type="entry name" value="ATPase_AAA_core"/>
</dbReference>
<keyword evidence="1" id="KW-0547">Nucleotide-binding</keyword>
<protein>
    <recommendedName>
        <fullName evidence="4">Uncharacterized AAA domain-containing protein ycf46</fullName>
    </recommendedName>
</protein>
<dbReference type="PANTHER" id="PTHR42960:SF1">
    <property type="entry name" value="YCF46 PROTEIN"/>
    <property type="match status" value="1"/>
</dbReference>
<evidence type="ECO:0000259" key="5">
    <source>
        <dbReference type="SMART" id="SM00382"/>
    </source>
</evidence>
<dbReference type="PANTHER" id="PTHR42960">
    <property type="entry name" value="YCF46 PROTEIN"/>
    <property type="match status" value="1"/>
</dbReference>
<dbReference type="Proteomes" id="UP000294862">
    <property type="component" value="Unassembled WGS sequence"/>
</dbReference>